<dbReference type="Proteomes" id="UP000266841">
    <property type="component" value="Unassembled WGS sequence"/>
</dbReference>
<keyword evidence="4" id="KW-0698">rRNA processing</keyword>
<organism evidence="12 13">
    <name type="scientific">Thalassiosira oceanica</name>
    <name type="common">Marine diatom</name>
    <dbReference type="NCBI Taxonomy" id="159749"/>
    <lineage>
        <taxon>Eukaryota</taxon>
        <taxon>Sar</taxon>
        <taxon>Stramenopiles</taxon>
        <taxon>Ochrophyta</taxon>
        <taxon>Bacillariophyta</taxon>
        <taxon>Coscinodiscophyceae</taxon>
        <taxon>Thalassiosirophycidae</taxon>
        <taxon>Thalassiosirales</taxon>
        <taxon>Thalassiosiraceae</taxon>
        <taxon>Thalassiosira</taxon>
    </lineage>
</organism>
<dbReference type="InterPro" id="IPR012337">
    <property type="entry name" value="RNaseH-like_sf"/>
</dbReference>
<evidence type="ECO:0000259" key="11">
    <source>
        <dbReference type="SMART" id="SM00479"/>
    </source>
</evidence>
<comment type="subcellular location">
    <subcellularLocation>
        <location evidence="1">Nucleus</location>
    </subcellularLocation>
</comment>
<dbReference type="EMBL" id="AGNL01001005">
    <property type="protein sequence ID" value="EJK77340.1"/>
    <property type="molecule type" value="Genomic_DNA"/>
</dbReference>
<comment type="caution">
    <text evidence="12">The sequence shown here is derived from an EMBL/GenBank/DDBJ whole genome shotgun (WGS) entry which is preliminary data.</text>
</comment>
<keyword evidence="6" id="KW-0378">Hydrolase</keyword>
<dbReference type="Gene3D" id="3.30.420.10">
    <property type="entry name" value="Ribonuclease H-like superfamily/Ribonuclease H"/>
    <property type="match status" value="1"/>
</dbReference>
<dbReference type="Pfam" id="PF00929">
    <property type="entry name" value="RNase_T"/>
    <property type="match status" value="1"/>
</dbReference>
<evidence type="ECO:0000313" key="12">
    <source>
        <dbReference type="EMBL" id="EJK77340.1"/>
    </source>
</evidence>
<dbReference type="GO" id="GO:0008408">
    <property type="term" value="F:3'-5' exonuclease activity"/>
    <property type="evidence" value="ECO:0007669"/>
    <property type="project" value="InterPro"/>
</dbReference>
<evidence type="ECO:0000256" key="8">
    <source>
        <dbReference type="ARBA" id="ARBA00023242"/>
    </source>
</evidence>
<dbReference type="OrthoDB" id="16516at2759"/>
<dbReference type="InterPro" id="IPR037431">
    <property type="entry name" value="REX4_DEDDh_dom"/>
</dbReference>
<dbReference type="eggNOG" id="KOG2249">
    <property type="taxonomic scope" value="Eukaryota"/>
</dbReference>
<dbReference type="InterPro" id="IPR013520">
    <property type="entry name" value="Ribonucl_H"/>
</dbReference>
<accession>K0TID9</accession>
<gene>
    <name evidence="12" type="ORF">THAOC_00833</name>
</gene>
<dbReference type="GO" id="GO:0003676">
    <property type="term" value="F:nucleic acid binding"/>
    <property type="evidence" value="ECO:0007669"/>
    <property type="project" value="InterPro"/>
</dbReference>
<feature type="compositionally biased region" description="Basic residues" evidence="10">
    <location>
        <begin position="143"/>
        <end position="158"/>
    </location>
</feature>
<keyword evidence="5" id="KW-0540">Nuclease</keyword>
<dbReference type="PANTHER" id="PTHR12801">
    <property type="entry name" value="RNA EXONUCLEASE REXO1 / RECO3 FAMILY MEMBER-RELATED"/>
    <property type="match status" value="1"/>
</dbReference>
<protein>
    <recommendedName>
        <fullName evidence="3">RNA exonuclease 4</fullName>
    </recommendedName>
</protein>
<dbReference type="InterPro" id="IPR036397">
    <property type="entry name" value="RNaseH_sf"/>
</dbReference>
<evidence type="ECO:0000256" key="6">
    <source>
        <dbReference type="ARBA" id="ARBA00022801"/>
    </source>
</evidence>
<comment type="similarity">
    <text evidence="2">Belongs to the REXO4 family.</text>
</comment>
<evidence type="ECO:0000256" key="7">
    <source>
        <dbReference type="ARBA" id="ARBA00022839"/>
    </source>
</evidence>
<evidence type="ECO:0000256" key="9">
    <source>
        <dbReference type="ARBA" id="ARBA00025599"/>
    </source>
</evidence>
<evidence type="ECO:0000256" key="5">
    <source>
        <dbReference type="ARBA" id="ARBA00022722"/>
    </source>
</evidence>
<evidence type="ECO:0000313" key="13">
    <source>
        <dbReference type="Proteomes" id="UP000266841"/>
    </source>
</evidence>
<keyword evidence="13" id="KW-1185">Reference proteome</keyword>
<dbReference type="AlphaFoldDB" id="K0TID9"/>
<feature type="region of interest" description="Disordered" evidence="10">
    <location>
        <begin position="110"/>
        <end position="163"/>
    </location>
</feature>
<feature type="compositionally biased region" description="Low complexity" evidence="10">
    <location>
        <begin position="118"/>
        <end position="130"/>
    </location>
</feature>
<sequence length="370" mass="41319">MPTPTMGNSNEGFSCLTIPWNNRKMSTMTAYYQQQPLASDVCPTIKANARLRRSRGYEDRRARRDMMASTGSNVPDENRNPSNTGGCRHSRCSNKGNNCRSPAYTILKKTKSNDEPSCDASTTSTLSTDPSTDDSFEAACPLRKPRRKRTRARNRNRKSGPATPEIVRILADLTDEEKARYVALDAEMVGVGPGGFHSRLARISLVNYDGETIFDTLVKVIEPVTDYRTFVSGITAEDLASESAISFIECQLQVSELIRDKIVVGHGLKNDFRVLGIHHPWHLVRDTAKYEPFMAPCHPSESPTGACLRSKKLKVLAKDKLGMVIQVEGRAHSPVEDAVAALELYKKHRVKWEKAVEYKVNKTREMTARS</sequence>
<feature type="compositionally biased region" description="Basic and acidic residues" evidence="10">
    <location>
        <begin position="55"/>
        <end position="66"/>
    </location>
</feature>
<dbReference type="SMART" id="SM00479">
    <property type="entry name" value="EXOIII"/>
    <property type="match status" value="1"/>
</dbReference>
<evidence type="ECO:0000256" key="2">
    <source>
        <dbReference type="ARBA" id="ARBA00010489"/>
    </source>
</evidence>
<keyword evidence="7" id="KW-0269">Exonuclease</keyword>
<evidence type="ECO:0000256" key="3">
    <source>
        <dbReference type="ARBA" id="ARBA00016937"/>
    </source>
</evidence>
<evidence type="ECO:0000256" key="1">
    <source>
        <dbReference type="ARBA" id="ARBA00004123"/>
    </source>
</evidence>
<evidence type="ECO:0000256" key="4">
    <source>
        <dbReference type="ARBA" id="ARBA00022552"/>
    </source>
</evidence>
<evidence type="ECO:0000256" key="10">
    <source>
        <dbReference type="SAM" id="MobiDB-lite"/>
    </source>
</evidence>
<comment type="function">
    <text evidence="9">Exoribonuclease involved in ribosome biosynthesis. Involved in the processing of ITS1, the internal transcribed spacer localized between the 18S and 5.8S rRNAs.</text>
</comment>
<dbReference type="GO" id="GO:0005634">
    <property type="term" value="C:nucleus"/>
    <property type="evidence" value="ECO:0007669"/>
    <property type="project" value="UniProtKB-SubCell"/>
</dbReference>
<feature type="domain" description="Exonuclease" evidence="11">
    <location>
        <begin position="180"/>
        <end position="354"/>
    </location>
</feature>
<dbReference type="PANTHER" id="PTHR12801:SF45">
    <property type="entry name" value="RNA EXONUCLEASE 4"/>
    <property type="match status" value="1"/>
</dbReference>
<dbReference type="CDD" id="cd06144">
    <property type="entry name" value="REX4_like"/>
    <property type="match status" value="1"/>
</dbReference>
<dbReference type="GO" id="GO:0006364">
    <property type="term" value="P:rRNA processing"/>
    <property type="evidence" value="ECO:0007669"/>
    <property type="project" value="UniProtKB-KW"/>
</dbReference>
<dbReference type="InterPro" id="IPR047021">
    <property type="entry name" value="REXO1/3/4-like"/>
</dbReference>
<dbReference type="SUPFAM" id="SSF53098">
    <property type="entry name" value="Ribonuclease H-like"/>
    <property type="match status" value="1"/>
</dbReference>
<reference evidence="12 13" key="1">
    <citation type="journal article" date="2012" name="Genome Biol.">
        <title>Genome and low-iron response of an oceanic diatom adapted to chronic iron limitation.</title>
        <authorList>
            <person name="Lommer M."/>
            <person name="Specht M."/>
            <person name="Roy A.S."/>
            <person name="Kraemer L."/>
            <person name="Andreson R."/>
            <person name="Gutowska M.A."/>
            <person name="Wolf J."/>
            <person name="Bergner S.V."/>
            <person name="Schilhabel M.B."/>
            <person name="Klostermeier U.C."/>
            <person name="Beiko R.G."/>
            <person name="Rosenstiel P."/>
            <person name="Hippler M."/>
            <person name="Laroche J."/>
        </authorList>
    </citation>
    <scope>NUCLEOTIDE SEQUENCE [LARGE SCALE GENOMIC DNA]</scope>
    <source>
        <strain evidence="12 13">CCMP1005</strain>
    </source>
</reference>
<keyword evidence="8" id="KW-0539">Nucleus</keyword>
<feature type="compositionally biased region" description="Polar residues" evidence="10">
    <location>
        <begin position="69"/>
        <end position="85"/>
    </location>
</feature>
<dbReference type="FunFam" id="3.30.420.10:FF:000007">
    <property type="entry name" value="Interferon-stimulated exonuclease gene 20"/>
    <property type="match status" value="1"/>
</dbReference>
<name>K0TID9_THAOC</name>
<feature type="region of interest" description="Disordered" evidence="10">
    <location>
        <begin position="52"/>
        <end position="92"/>
    </location>
</feature>
<proteinExistence type="inferred from homology"/>